<sequence>MASLPPLARFSAALLLSLAAACGNAMARELTIALPGNVNTLDPDKTNTVGTDLSVIAHLYTPLVDRGPDLKLRPGLATRWEAVDDTTWRFTLREGVTFPNGEKLDAEAVKWNVARVLDPATAARNRPWFANIAEVRVVSPTVVEFLTRTPYPDLPAQMGMFFLMPPKWTADNNANVSALGSGPYALERFASGDRVVLTARPDYWGEKPAFERVTFRIMPEDSARVAAILAGDIDFATALPVSELERVNRSSRARAGSVPSTRVMFVKLNAARPPFQDNAKLWRALNLAVDKEGINQALMGGLGQVAACQPLSPAYFGFNPVLKPIPYDPAAARKLLAEAGFPRGLSMELEVPTGRYLQAQDISQIVAAQLSEIGVNVSIREIEFGAWMSKFINQRNLGDAAYFGLAWPTLDAAGLLNFWEEGNPQSFWPNAGYNRRAVAARSTTDPAKREALYRELTAQLCEASPNIFLFFPPITYAERRDIQWQARGDDWVRAFDMTPR</sequence>
<protein>
    <submittedName>
        <fullName evidence="7">ABC transporter substrate-binding protein</fullName>
    </submittedName>
</protein>
<reference evidence="7 8" key="1">
    <citation type="submission" date="2020-09" db="EMBL/GenBank/DDBJ databases">
        <title>Roseomonas.</title>
        <authorList>
            <person name="Zhu W."/>
        </authorList>
    </citation>
    <scope>NUCLEOTIDE SEQUENCE [LARGE SCALE GENOMIC DNA]</scope>
    <source>
        <strain evidence="7 8">573</strain>
    </source>
</reference>
<comment type="caution">
    <text evidence="7">The sequence shown here is derived from an EMBL/GenBank/DDBJ whole genome shotgun (WGS) entry which is preliminary data.</text>
</comment>
<organism evidence="7 8">
    <name type="scientific">Roseomonas haemaphysalidis</name>
    <dbReference type="NCBI Taxonomy" id="2768162"/>
    <lineage>
        <taxon>Bacteria</taxon>
        <taxon>Pseudomonadati</taxon>
        <taxon>Pseudomonadota</taxon>
        <taxon>Alphaproteobacteria</taxon>
        <taxon>Acetobacterales</taxon>
        <taxon>Roseomonadaceae</taxon>
        <taxon>Roseomonas</taxon>
    </lineage>
</organism>
<dbReference type="PIRSF" id="PIRSF002741">
    <property type="entry name" value="MppA"/>
    <property type="match status" value="1"/>
</dbReference>
<dbReference type="Proteomes" id="UP001518989">
    <property type="component" value="Unassembled WGS sequence"/>
</dbReference>
<dbReference type="Pfam" id="PF00496">
    <property type="entry name" value="SBP_bac_5"/>
    <property type="match status" value="1"/>
</dbReference>
<gene>
    <name evidence="7" type="ORF">IAI61_09255</name>
</gene>
<dbReference type="InterPro" id="IPR030678">
    <property type="entry name" value="Peptide/Ni-bd"/>
</dbReference>
<evidence type="ECO:0000256" key="4">
    <source>
        <dbReference type="ARBA" id="ARBA00022729"/>
    </source>
</evidence>
<dbReference type="RefSeq" id="WP_207416740.1">
    <property type="nucleotide sequence ID" value="NZ_CP061177.1"/>
</dbReference>
<dbReference type="PANTHER" id="PTHR30290:SF9">
    <property type="entry name" value="OLIGOPEPTIDE-BINDING PROTEIN APPA"/>
    <property type="match status" value="1"/>
</dbReference>
<name>A0ABS3KP17_9PROT</name>
<dbReference type="Gene3D" id="3.90.76.10">
    <property type="entry name" value="Dipeptide-binding Protein, Domain 1"/>
    <property type="match status" value="1"/>
</dbReference>
<evidence type="ECO:0000256" key="2">
    <source>
        <dbReference type="ARBA" id="ARBA00005695"/>
    </source>
</evidence>
<dbReference type="PANTHER" id="PTHR30290">
    <property type="entry name" value="PERIPLASMIC BINDING COMPONENT OF ABC TRANSPORTER"/>
    <property type="match status" value="1"/>
</dbReference>
<comment type="similarity">
    <text evidence="2">Belongs to the bacterial solute-binding protein 5 family.</text>
</comment>
<evidence type="ECO:0000256" key="5">
    <source>
        <dbReference type="SAM" id="SignalP"/>
    </source>
</evidence>
<evidence type="ECO:0000259" key="6">
    <source>
        <dbReference type="Pfam" id="PF00496"/>
    </source>
</evidence>
<dbReference type="Gene3D" id="3.40.190.10">
    <property type="entry name" value="Periplasmic binding protein-like II"/>
    <property type="match status" value="1"/>
</dbReference>
<dbReference type="EMBL" id="JACTNG010000004">
    <property type="protein sequence ID" value="MBO1079216.1"/>
    <property type="molecule type" value="Genomic_DNA"/>
</dbReference>
<evidence type="ECO:0000313" key="8">
    <source>
        <dbReference type="Proteomes" id="UP001518989"/>
    </source>
</evidence>
<keyword evidence="4 5" id="KW-0732">Signal</keyword>
<dbReference type="Gene3D" id="3.10.105.10">
    <property type="entry name" value="Dipeptide-binding Protein, Domain 3"/>
    <property type="match status" value="1"/>
</dbReference>
<dbReference type="InterPro" id="IPR039424">
    <property type="entry name" value="SBP_5"/>
</dbReference>
<accession>A0ABS3KP17</accession>
<keyword evidence="3" id="KW-0813">Transport</keyword>
<dbReference type="SUPFAM" id="SSF53850">
    <property type="entry name" value="Periplasmic binding protein-like II"/>
    <property type="match status" value="1"/>
</dbReference>
<evidence type="ECO:0000256" key="1">
    <source>
        <dbReference type="ARBA" id="ARBA00004418"/>
    </source>
</evidence>
<feature type="signal peptide" evidence="5">
    <location>
        <begin position="1"/>
        <end position="27"/>
    </location>
</feature>
<feature type="domain" description="Solute-binding protein family 5" evidence="6">
    <location>
        <begin position="71"/>
        <end position="413"/>
    </location>
</feature>
<feature type="chain" id="PRO_5046228189" evidence="5">
    <location>
        <begin position="28"/>
        <end position="500"/>
    </location>
</feature>
<dbReference type="InterPro" id="IPR000914">
    <property type="entry name" value="SBP_5_dom"/>
</dbReference>
<evidence type="ECO:0000256" key="3">
    <source>
        <dbReference type="ARBA" id="ARBA00022448"/>
    </source>
</evidence>
<comment type="subcellular location">
    <subcellularLocation>
        <location evidence="1">Periplasm</location>
    </subcellularLocation>
</comment>
<keyword evidence="8" id="KW-1185">Reference proteome</keyword>
<proteinExistence type="inferred from homology"/>
<evidence type="ECO:0000313" key="7">
    <source>
        <dbReference type="EMBL" id="MBO1079216.1"/>
    </source>
</evidence>